<accession>A0ABT5S5B7</accession>
<dbReference type="InterPro" id="IPR036397">
    <property type="entry name" value="RNaseH_sf"/>
</dbReference>
<evidence type="ECO:0000313" key="3">
    <source>
        <dbReference type="EMBL" id="MDD2180547.1"/>
    </source>
</evidence>
<feature type="domain" description="Integrase catalytic" evidence="2">
    <location>
        <begin position="288"/>
        <end position="450"/>
    </location>
</feature>
<dbReference type="PROSITE" id="PS50994">
    <property type="entry name" value="INTEGRASE"/>
    <property type="match status" value="1"/>
</dbReference>
<name>A0ABT5S5B7_9BURK</name>
<dbReference type="InterPro" id="IPR055247">
    <property type="entry name" value="InsJ-like_HTH"/>
</dbReference>
<evidence type="ECO:0000259" key="2">
    <source>
        <dbReference type="PROSITE" id="PS50994"/>
    </source>
</evidence>
<dbReference type="PANTHER" id="PTHR46889:SF4">
    <property type="entry name" value="TRANSPOSASE INSO FOR INSERTION SEQUENCE ELEMENT IS911B-RELATED"/>
    <property type="match status" value="1"/>
</dbReference>
<dbReference type="NCBIfam" id="NF033516">
    <property type="entry name" value="transpos_IS3"/>
    <property type="match status" value="1"/>
</dbReference>
<evidence type="ECO:0000256" key="1">
    <source>
        <dbReference type="SAM" id="MobiDB-lite"/>
    </source>
</evidence>
<feature type="region of interest" description="Disordered" evidence="1">
    <location>
        <begin position="110"/>
        <end position="132"/>
    </location>
</feature>
<evidence type="ECO:0000313" key="4">
    <source>
        <dbReference type="Proteomes" id="UP001148932"/>
    </source>
</evidence>
<dbReference type="Pfam" id="PF00665">
    <property type="entry name" value="rve"/>
    <property type="match status" value="1"/>
</dbReference>
<dbReference type="SUPFAM" id="SSF53098">
    <property type="entry name" value="Ribonuclease H-like"/>
    <property type="match status" value="1"/>
</dbReference>
<dbReference type="Pfam" id="PF13333">
    <property type="entry name" value="rve_2"/>
    <property type="match status" value="1"/>
</dbReference>
<dbReference type="Pfam" id="PF13518">
    <property type="entry name" value="HTH_28"/>
    <property type="match status" value="1"/>
</dbReference>
<comment type="caution">
    <text evidence="3">The sequence shown here is derived from an EMBL/GenBank/DDBJ whole genome shotgun (WGS) entry which is preliminary data.</text>
</comment>
<dbReference type="InterPro" id="IPR050900">
    <property type="entry name" value="Transposase_IS3/IS150/IS904"/>
</dbReference>
<reference evidence="3" key="1">
    <citation type="submission" date="2022-10" db="EMBL/GenBank/DDBJ databases">
        <title>Description of microaerobic benzene degrading bacteria.</title>
        <authorList>
            <person name="Bedics A."/>
            <person name="Tancsics A."/>
            <person name="Banerjee S."/>
        </authorList>
    </citation>
    <scope>NUCLEOTIDE SEQUENCE</scope>
    <source>
        <strain evidence="3">D2M1</strain>
    </source>
</reference>
<feature type="compositionally biased region" description="Basic and acidic residues" evidence="1">
    <location>
        <begin position="110"/>
        <end position="124"/>
    </location>
</feature>
<dbReference type="InterPro" id="IPR010921">
    <property type="entry name" value="Trp_repressor/repl_initiator"/>
</dbReference>
<dbReference type="RefSeq" id="WP_274114605.1">
    <property type="nucleotide sequence ID" value="NZ_JAPCKI010000024.1"/>
</dbReference>
<dbReference type="EMBL" id="JAPCKI010000024">
    <property type="protein sequence ID" value="MDD2180547.1"/>
    <property type="molecule type" value="Genomic_DNA"/>
</dbReference>
<dbReference type="InterPro" id="IPR025948">
    <property type="entry name" value="HTH-like_dom"/>
</dbReference>
<dbReference type="Gene3D" id="1.10.10.10">
    <property type="entry name" value="Winged helix-like DNA-binding domain superfamily/Winged helix DNA-binding domain"/>
    <property type="match status" value="1"/>
</dbReference>
<dbReference type="Gene3D" id="3.30.420.10">
    <property type="entry name" value="Ribonuclease H-like superfamily/Ribonuclease H"/>
    <property type="match status" value="1"/>
</dbReference>
<proteinExistence type="predicted"/>
<gene>
    <name evidence="3" type="ORF">OIN59_24190</name>
</gene>
<organism evidence="3 4">
    <name type="scientific">Acidovorax benzenivorans</name>
    <dbReference type="NCBI Taxonomy" id="2987520"/>
    <lineage>
        <taxon>Bacteria</taxon>
        <taxon>Pseudomonadati</taxon>
        <taxon>Pseudomonadota</taxon>
        <taxon>Betaproteobacteria</taxon>
        <taxon>Burkholderiales</taxon>
        <taxon>Comamonadaceae</taxon>
        <taxon>Acidovorax</taxon>
    </lineage>
</organism>
<keyword evidence="4" id="KW-1185">Reference proteome</keyword>
<dbReference type="InterPro" id="IPR036388">
    <property type="entry name" value="WH-like_DNA-bd_sf"/>
</dbReference>
<dbReference type="SUPFAM" id="SSF48295">
    <property type="entry name" value="TrpR-like"/>
    <property type="match status" value="1"/>
</dbReference>
<sequence>MKKYKTEFKLEVVQSFLAGEGGAKLLARRWSVPEEKVRTWVSHYRLHGIDGLRPKRSAYSVQFKLQVLAHQDREQLSSRQVAALYDIRNPNQIVVWRRNLDQGRLQACETRNEEQPKMKPERRSAAPSSTVVADAEKALREENDRLRAEVAYLKKLQALIRSKRSAADKARLIAGLRQHHKLADLLQVAGLARSTFYYQCQASQRADQQSAMEARIRTVYDEHKGRYGYRRITAALCNSMAQPVNHKCVQRLMQKMGLRALIRAKKRSWHVPGTSDAHVPNVLQRDFCATAPNQKWATDVTEFNVSGQKLYLSACMDLYNGEIVAYRMARRPVFEMVSSMLEAALSRTNCVAGLIVHSDQGWHYKMQPYRAMLVRRGVEQSMSRKGNCFDNAAIESFFGTLKAEYFHLERPDSIDTLEAGVHDYVHYYNHERIKLRLNGLSPVGYRLRNTA</sequence>
<dbReference type="Proteomes" id="UP001148932">
    <property type="component" value="Unassembled WGS sequence"/>
</dbReference>
<protein>
    <submittedName>
        <fullName evidence="3">IS3 family transposase</fullName>
    </submittedName>
</protein>
<dbReference type="SUPFAM" id="SSF46689">
    <property type="entry name" value="Homeodomain-like"/>
    <property type="match status" value="1"/>
</dbReference>
<dbReference type="InterPro" id="IPR009057">
    <property type="entry name" value="Homeodomain-like_sf"/>
</dbReference>
<dbReference type="InterPro" id="IPR048020">
    <property type="entry name" value="Transpos_IS3"/>
</dbReference>
<dbReference type="InterPro" id="IPR001584">
    <property type="entry name" value="Integrase_cat-core"/>
</dbReference>
<dbReference type="InterPro" id="IPR012337">
    <property type="entry name" value="RNaseH-like_sf"/>
</dbReference>
<dbReference type="PANTHER" id="PTHR46889">
    <property type="entry name" value="TRANSPOSASE INSF FOR INSERTION SEQUENCE IS3B-RELATED"/>
    <property type="match status" value="1"/>
</dbReference>
<dbReference type="Pfam" id="PF13276">
    <property type="entry name" value="HTH_21"/>
    <property type="match status" value="1"/>
</dbReference>